<dbReference type="EMBL" id="LAZR01000158">
    <property type="protein sequence ID" value="KKN85468.1"/>
    <property type="molecule type" value="Genomic_DNA"/>
</dbReference>
<sequence length="181" mass="21325">MSSMEEIQKQINAFLERAEIIKADMRMHVPGALIVNQVNQSLIFVSPKGSYIYEMDYVDNFVNRAAGIPEGQLLWQDYLLKSTRECRREEDPELFLEILKLSMKTTQHKAFDIYADGKHLKRVLTWRRALNVVYALKRICKDPMDLRYRSFRYIKKIWIVDSAGNTTYFIFDPKDAVYNPC</sequence>
<organism evidence="1">
    <name type="scientific">marine sediment metagenome</name>
    <dbReference type="NCBI Taxonomy" id="412755"/>
    <lineage>
        <taxon>unclassified sequences</taxon>
        <taxon>metagenomes</taxon>
        <taxon>ecological metagenomes</taxon>
    </lineage>
</organism>
<gene>
    <name evidence="1" type="ORF">LCGC14_0277870</name>
</gene>
<reference evidence="1" key="1">
    <citation type="journal article" date="2015" name="Nature">
        <title>Complex archaea that bridge the gap between prokaryotes and eukaryotes.</title>
        <authorList>
            <person name="Spang A."/>
            <person name="Saw J.H."/>
            <person name="Jorgensen S.L."/>
            <person name="Zaremba-Niedzwiedzka K."/>
            <person name="Martijn J."/>
            <person name="Lind A.E."/>
            <person name="van Eijk R."/>
            <person name="Schleper C."/>
            <person name="Guy L."/>
            <person name="Ettema T.J."/>
        </authorList>
    </citation>
    <scope>NUCLEOTIDE SEQUENCE</scope>
</reference>
<accession>A0A0F9X208</accession>
<dbReference type="AlphaFoldDB" id="A0A0F9X208"/>
<evidence type="ECO:0000313" key="1">
    <source>
        <dbReference type="EMBL" id="KKN85468.1"/>
    </source>
</evidence>
<name>A0A0F9X208_9ZZZZ</name>
<protein>
    <submittedName>
        <fullName evidence="1">Uncharacterized protein</fullName>
    </submittedName>
</protein>
<proteinExistence type="predicted"/>
<comment type="caution">
    <text evidence="1">The sequence shown here is derived from an EMBL/GenBank/DDBJ whole genome shotgun (WGS) entry which is preliminary data.</text>
</comment>